<dbReference type="InterPro" id="IPR050469">
    <property type="entry name" value="Diguanylate_Cyclase"/>
</dbReference>
<keyword evidence="4" id="KW-1185">Reference proteome</keyword>
<feature type="transmembrane region" description="Helical" evidence="1">
    <location>
        <begin position="100"/>
        <end position="121"/>
    </location>
</feature>
<dbReference type="NCBIfam" id="TIGR00254">
    <property type="entry name" value="GGDEF"/>
    <property type="match status" value="1"/>
</dbReference>
<name>A0A1H0FU26_9BACI</name>
<dbReference type="EMBL" id="FNIL01000005">
    <property type="protein sequence ID" value="SDN98084.1"/>
    <property type="molecule type" value="Genomic_DNA"/>
</dbReference>
<dbReference type="InterPro" id="IPR043128">
    <property type="entry name" value="Rev_trsase/Diguanyl_cyclase"/>
</dbReference>
<sequence>MLIDDLLINLCILVALIFGYQQIRWKLNVGKKSATFSFLFDGIAGGVLGIILMNYAIEVTEGTIVDLRFIPVMLLTLFISIKPAALSAAIIVIGRFLFGINISSFGAFFWIAGILLAYFIIHKKIKTRDGLYKKAVYMIIAANVIFSLIITYLVQDAAILALLLPVYWAIAFLGGLISVFLVDYQSRSNYLLQRYQKEASVDFLTGLNNVRQFDKVWNTMMQKAKEKEEQIALLMLDIDFFKKVNDTYGHPAGDKILAELGEVLKRSTRTIDIVSRNGGEEFSVILPECTTSQAVEIAERIQKAVEEHPFPVNEDKTIRLTVSIGVAAYPETVNDPEKVVQQADEYLYKAKHSGRNRVCYHNEVLSP</sequence>
<dbReference type="Pfam" id="PF00990">
    <property type="entry name" value="GGDEF"/>
    <property type="match status" value="1"/>
</dbReference>
<keyword evidence="1" id="KW-0472">Membrane</keyword>
<dbReference type="RefSeq" id="WP_090842810.1">
    <property type="nucleotide sequence ID" value="NZ_FNIL01000005.1"/>
</dbReference>
<reference evidence="4" key="1">
    <citation type="submission" date="2016-10" db="EMBL/GenBank/DDBJ databases">
        <authorList>
            <person name="Varghese N."/>
            <person name="Submissions S."/>
        </authorList>
    </citation>
    <scope>NUCLEOTIDE SEQUENCE [LARGE SCALE GENOMIC DNA]</scope>
    <source>
        <strain evidence="4">CGMCC 1.10369</strain>
    </source>
</reference>
<dbReference type="GO" id="GO:0005886">
    <property type="term" value="C:plasma membrane"/>
    <property type="evidence" value="ECO:0007669"/>
    <property type="project" value="TreeGrafter"/>
</dbReference>
<evidence type="ECO:0000256" key="1">
    <source>
        <dbReference type="SAM" id="Phobius"/>
    </source>
</evidence>
<dbReference type="Proteomes" id="UP000198778">
    <property type="component" value="Unassembled WGS sequence"/>
</dbReference>
<feature type="transmembrane region" description="Helical" evidence="1">
    <location>
        <begin position="69"/>
        <end position="94"/>
    </location>
</feature>
<dbReference type="Gene3D" id="3.30.70.270">
    <property type="match status" value="1"/>
</dbReference>
<accession>A0A1H0FU26</accession>
<dbReference type="GO" id="GO:1902201">
    <property type="term" value="P:negative regulation of bacterial-type flagellum-dependent cell motility"/>
    <property type="evidence" value="ECO:0007669"/>
    <property type="project" value="TreeGrafter"/>
</dbReference>
<dbReference type="InterPro" id="IPR000160">
    <property type="entry name" value="GGDEF_dom"/>
</dbReference>
<dbReference type="STRING" id="745820.SAMN04488053_10586"/>
<organism evidence="3 4">
    <name type="scientific">Alkalicoccus daliensis</name>
    <dbReference type="NCBI Taxonomy" id="745820"/>
    <lineage>
        <taxon>Bacteria</taxon>
        <taxon>Bacillati</taxon>
        <taxon>Bacillota</taxon>
        <taxon>Bacilli</taxon>
        <taxon>Bacillales</taxon>
        <taxon>Bacillaceae</taxon>
        <taxon>Alkalicoccus</taxon>
    </lineage>
</organism>
<dbReference type="PANTHER" id="PTHR45138:SF9">
    <property type="entry name" value="DIGUANYLATE CYCLASE DGCM-RELATED"/>
    <property type="match status" value="1"/>
</dbReference>
<dbReference type="SUPFAM" id="SSF55073">
    <property type="entry name" value="Nucleotide cyclase"/>
    <property type="match status" value="1"/>
</dbReference>
<protein>
    <submittedName>
        <fullName evidence="3">Diguanylate cyclase</fullName>
    </submittedName>
</protein>
<dbReference type="InterPro" id="IPR029787">
    <property type="entry name" value="Nucleotide_cyclase"/>
</dbReference>
<feature type="domain" description="GGDEF" evidence="2">
    <location>
        <begin position="229"/>
        <end position="363"/>
    </location>
</feature>
<dbReference type="PROSITE" id="PS50887">
    <property type="entry name" value="GGDEF"/>
    <property type="match status" value="1"/>
</dbReference>
<dbReference type="AlphaFoldDB" id="A0A1H0FU26"/>
<keyword evidence="1" id="KW-0812">Transmembrane</keyword>
<dbReference type="PANTHER" id="PTHR45138">
    <property type="entry name" value="REGULATORY COMPONENTS OF SENSORY TRANSDUCTION SYSTEM"/>
    <property type="match status" value="1"/>
</dbReference>
<dbReference type="FunFam" id="3.30.70.270:FF:000001">
    <property type="entry name" value="Diguanylate cyclase domain protein"/>
    <property type="match status" value="1"/>
</dbReference>
<dbReference type="OrthoDB" id="9759607at2"/>
<feature type="transmembrane region" description="Helical" evidence="1">
    <location>
        <begin position="35"/>
        <end position="57"/>
    </location>
</feature>
<feature type="transmembrane region" description="Helical" evidence="1">
    <location>
        <begin position="7"/>
        <end position="23"/>
    </location>
</feature>
<dbReference type="CDD" id="cd01949">
    <property type="entry name" value="GGDEF"/>
    <property type="match status" value="1"/>
</dbReference>
<dbReference type="GO" id="GO:0052621">
    <property type="term" value="F:diguanylate cyclase activity"/>
    <property type="evidence" value="ECO:0007669"/>
    <property type="project" value="TreeGrafter"/>
</dbReference>
<feature type="transmembrane region" description="Helical" evidence="1">
    <location>
        <begin position="135"/>
        <end position="154"/>
    </location>
</feature>
<dbReference type="GO" id="GO:0043709">
    <property type="term" value="P:cell adhesion involved in single-species biofilm formation"/>
    <property type="evidence" value="ECO:0007669"/>
    <property type="project" value="TreeGrafter"/>
</dbReference>
<evidence type="ECO:0000313" key="4">
    <source>
        <dbReference type="Proteomes" id="UP000198778"/>
    </source>
</evidence>
<gene>
    <name evidence="3" type="ORF">SAMN04488053_10586</name>
</gene>
<evidence type="ECO:0000259" key="2">
    <source>
        <dbReference type="PROSITE" id="PS50887"/>
    </source>
</evidence>
<dbReference type="SMART" id="SM00267">
    <property type="entry name" value="GGDEF"/>
    <property type="match status" value="1"/>
</dbReference>
<proteinExistence type="predicted"/>
<evidence type="ECO:0000313" key="3">
    <source>
        <dbReference type="EMBL" id="SDN98084.1"/>
    </source>
</evidence>
<feature type="transmembrane region" description="Helical" evidence="1">
    <location>
        <begin position="166"/>
        <end position="184"/>
    </location>
</feature>
<keyword evidence="1" id="KW-1133">Transmembrane helix</keyword>